<protein>
    <submittedName>
        <fullName evidence="1">Uncharacterized protein</fullName>
    </submittedName>
</protein>
<dbReference type="AlphaFoldDB" id="A0A9P7C0X0"/>
<gene>
    <name evidence="1" type="ORF">G6F50_017203</name>
</gene>
<proteinExistence type="predicted"/>
<accession>A0A9P7C0X0</accession>
<evidence type="ECO:0000313" key="1">
    <source>
        <dbReference type="EMBL" id="KAG1530608.1"/>
    </source>
</evidence>
<name>A0A9P7C0X0_9FUNG</name>
<evidence type="ECO:0000313" key="2">
    <source>
        <dbReference type="Proteomes" id="UP000740926"/>
    </source>
</evidence>
<comment type="caution">
    <text evidence="1">The sequence shown here is derived from an EMBL/GenBank/DDBJ whole genome shotgun (WGS) entry which is preliminary data.</text>
</comment>
<dbReference type="Proteomes" id="UP000740926">
    <property type="component" value="Unassembled WGS sequence"/>
</dbReference>
<reference evidence="1 2" key="1">
    <citation type="journal article" date="2020" name="Microb. Genom.">
        <title>Genetic diversity of clinical and environmental Mucorales isolates obtained from an investigation of mucormycosis cases among solid organ transplant recipients.</title>
        <authorList>
            <person name="Nguyen M.H."/>
            <person name="Kaul D."/>
            <person name="Muto C."/>
            <person name="Cheng S.J."/>
            <person name="Richter R.A."/>
            <person name="Bruno V.M."/>
            <person name="Liu G."/>
            <person name="Beyhan S."/>
            <person name="Sundermann A.J."/>
            <person name="Mounaud S."/>
            <person name="Pasculle A.W."/>
            <person name="Nierman W.C."/>
            <person name="Driscoll E."/>
            <person name="Cumbie R."/>
            <person name="Clancy C.J."/>
            <person name="Dupont C.L."/>
        </authorList>
    </citation>
    <scope>NUCLEOTIDE SEQUENCE [LARGE SCALE GENOMIC DNA]</scope>
    <source>
        <strain evidence="1 2">GL24</strain>
    </source>
</reference>
<organism evidence="1 2">
    <name type="scientific">Rhizopus delemar</name>
    <dbReference type="NCBI Taxonomy" id="936053"/>
    <lineage>
        <taxon>Eukaryota</taxon>
        <taxon>Fungi</taxon>
        <taxon>Fungi incertae sedis</taxon>
        <taxon>Mucoromycota</taxon>
        <taxon>Mucoromycotina</taxon>
        <taxon>Mucoromycetes</taxon>
        <taxon>Mucorales</taxon>
        <taxon>Mucorineae</taxon>
        <taxon>Rhizopodaceae</taxon>
        <taxon>Rhizopus</taxon>
    </lineage>
</organism>
<keyword evidence="2" id="KW-1185">Reference proteome</keyword>
<sequence length="79" mass="7948">MRRPARHPVPGRRAAAACAPAVMIAAAEAEVVPGQHETVDLAAAVGQGAHQAQRPGGQCIDMVSLFAGAGQCAAHADLL</sequence>
<dbReference type="EMBL" id="JAANIU010012167">
    <property type="protein sequence ID" value="KAG1530608.1"/>
    <property type="molecule type" value="Genomic_DNA"/>
</dbReference>